<evidence type="ECO:0000313" key="1">
    <source>
        <dbReference type="EMBL" id="ACD61031.1"/>
    </source>
</evidence>
<dbReference type="AlphaFoldDB" id="A0A0K0GPJ2"/>
<dbReference type="KEGG" id="xop:PXO_05752"/>
<dbReference type="EMBL" id="CP000967">
    <property type="protein sequence ID" value="ACD61031.1"/>
    <property type="molecule type" value="Genomic_DNA"/>
</dbReference>
<dbReference type="HOGENOM" id="CLU_3350509_0_0_6"/>
<sequence length="37" mass="4048">MVHEDGVVMEAGFDIQDLGFVQNRSAALVVVFGRKVL</sequence>
<gene>
    <name evidence="1" type="ordered locus">PXO_05752</name>
</gene>
<protein>
    <submittedName>
        <fullName evidence="1">Uncharacterized protein</fullName>
    </submittedName>
</protein>
<dbReference type="Proteomes" id="UP000001740">
    <property type="component" value="Chromosome"/>
</dbReference>
<proteinExistence type="predicted"/>
<evidence type="ECO:0000313" key="2">
    <source>
        <dbReference type="Proteomes" id="UP000001740"/>
    </source>
</evidence>
<accession>A0A0K0GPJ2</accession>
<organism evidence="1 2">
    <name type="scientific">Xanthomonas oryzae pv. oryzae (strain PXO99A)</name>
    <dbReference type="NCBI Taxonomy" id="360094"/>
    <lineage>
        <taxon>Bacteria</taxon>
        <taxon>Pseudomonadati</taxon>
        <taxon>Pseudomonadota</taxon>
        <taxon>Gammaproteobacteria</taxon>
        <taxon>Lysobacterales</taxon>
        <taxon>Lysobacteraceae</taxon>
        <taxon>Xanthomonas</taxon>
    </lineage>
</organism>
<reference evidence="1 2" key="1">
    <citation type="journal article" date="2008" name="BMC Genomics">
        <title>Genome sequence and rapid evolution of the rice pathogen Xanthomonas oryzae pv. oryzae PXO99A.</title>
        <authorList>
            <person name="Salzberg S.L."/>
            <person name="Sommer D.D."/>
            <person name="Schatz M.C."/>
            <person name="Phillippy A.M."/>
            <person name="Rabinowicz P.D."/>
            <person name="Tsuge S."/>
            <person name="Furutani A."/>
            <person name="Ochiai H."/>
            <person name="Delcher A.L."/>
            <person name="Kelley D."/>
            <person name="Madupu R."/>
            <person name="Puiu D."/>
            <person name="Radune D."/>
            <person name="Shumway M."/>
            <person name="Trapnell C."/>
            <person name="Aparna G."/>
            <person name="Jha G."/>
            <person name="Pandey A."/>
            <person name="Patil P.B."/>
            <person name="Ishihara H."/>
            <person name="Meyer D.F."/>
            <person name="Szurek B."/>
            <person name="Verdier V."/>
            <person name="Koebnik R."/>
            <person name="Dow J.M."/>
            <person name="Ryan R.P."/>
            <person name="Hirata H."/>
            <person name="Tsuyumu S."/>
            <person name="Won Lee S."/>
            <person name="Seo Y.S."/>
            <person name="Sriariyanum M."/>
            <person name="Ronald P.C."/>
            <person name="Sonti R.V."/>
            <person name="Van Sluys M.A."/>
            <person name="Leach J.E."/>
            <person name="White F.F."/>
            <person name="Bogdanove A.J."/>
        </authorList>
    </citation>
    <scope>NUCLEOTIDE SEQUENCE [LARGE SCALE GENOMIC DNA]</scope>
    <source>
        <strain evidence="1 2">PXO99A</strain>
    </source>
</reference>
<name>A0A0K0GPJ2_XANOP</name>